<proteinExistence type="predicted"/>
<evidence type="ECO:0000313" key="1">
    <source>
        <dbReference type="EMBL" id="QLG00862.1"/>
    </source>
</evidence>
<protein>
    <submittedName>
        <fullName evidence="1">Uncharacterized protein</fullName>
    </submittedName>
</protein>
<reference evidence="1" key="1">
    <citation type="submission" date="2019-12" db="EMBL/GenBank/DDBJ databases">
        <authorList>
            <person name="Zhou D."/>
        </authorList>
    </citation>
    <scope>NUCLEOTIDE SEQUENCE</scope>
    <source>
        <strain evidence="1">P12375</strain>
        <plasmid evidence="1">pP12375-1FII</plasmid>
    </source>
</reference>
<dbReference type="AlphaFoldDB" id="A0A7D5KL37"/>
<accession>A0A7D5KL37</accession>
<geneLocation type="plasmid" evidence="1">
    <name>pP12375-1FII</name>
</geneLocation>
<keyword evidence="1" id="KW-0614">Plasmid</keyword>
<organism evidence="1">
    <name type="scientific">Leclercia adecarboxylata</name>
    <dbReference type="NCBI Taxonomy" id="83655"/>
    <lineage>
        <taxon>Bacteria</taxon>
        <taxon>Pseudomonadati</taxon>
        <taxon>Pseudomonadota</taxon>
        <taxon>Gammaproteobacteria</taxon>
        <taxon>Enterobacterales</taxon>
        <taxon>Enterobacteriaceae</taxon>
        <taxon>Leclercia</taxon>
    </lineage>
</organism>
<dbReference type="EMBL" id="MN821366">
    <property type="protein sequence ID" value="QLG00862.1"/>
    <property type="molecule type" value="Genomic_DNA"/>
</dbReference>
<sequence length="68" mass="7953">MHFYTEISTGHYEIVECYRIGVIEKKWDVCPALFMDILNPSKEELIMNNVVFGELPPPELLKELLSRI</sequence>
<name>A0A7D5KL37_9ENTR</name>